<dbReference type="PANTHER" id="PTHR19288:SF90">
    <property type="entry name" value="OS08G0542600 PROTEIN"/>
    <property type="match status" value="1"/>
</dbReference>
<accession>A0A6I6IQ71</accession>
<dbReference type="AlphaFoldDB" id="A0A6I6IQ71"/>
<dbReference type="Gene3D" id="3.40.50.1000">
    <property type="entry name" value="HAD superfamily/HAD-like"/>
    <property type="match status" value="2"/>
</dbReference>
<proteinExistence type="predicted"/>
<dbReference type="KEGG" id="rom:EI983_13480"/>
<dbReference type="InterPro" id="IPR036412">
    <property type="entry name" value="HAD-like_sf"/>
</dbReference>
<dbReference type="Pfam" id="PF13242">
    <property type="entry name" value="Hydrolase_like"/>
    <property type="match status" value="1"/>
</dbReference>
<dbReference type="Pfam" id="PF13344">
    <property type="entry name" value="Hydrolase_6"/>
    <property type="match status" value="1"/>
</dbReference>
<sequence>MDTAIGIFDRYQSVRHRLPEATFGAETIDIGSLLDISEEVDAFVFDAFGVLNVGETPIPGAADRLGQLRERGRHIRILSNAASYNHDGATAKFQKLGMPVTQEEIVTSRDAALAELTPGLWGCIAAPSDDLSDIPVDTLRLTDNPRDYARVDGVLFLSTEVWTEAQQALLRESLLSAPRPLVIANADLAAPRDHGFSLEPGHYGHLLADEGLDDIRFYGKPFPEAYEIVEASLPGIERHRIALCGDTLHTDILGAAARGWRTVLVTRDGLFAGVDTRPFCQQSGLTPTWRLPRI</sequence>
<dbReference type="PANTHER" id="PTHR19288">
    <property type="entry name" value="4-NITROPHENYLPHOSPHATASE-RELATED"/>
    <property type="match status" value="1"/>
</dbReference>
<name>A0A6I6IQ71_9RHOB</name>
<dbReference type="SUPFAM" id="SSF56784">
    <property type="entry name" value="HAD-like"/>
    <property type="match status" value="1"/>
</dbReference>
<dbReference type="GO" id="GO:0005737">
    <property type="term" value="C:cytoplasm"/>
    <property type="evidence" value="ECO:0007669"/>
    <property type="project" value="TreeGrafter"/>
</dbReference>
<evidence type="ECO:0000313" key="2">
    <source>
        <dbReference type="Proteomes" id="UP000428330"/>
    </source>
</evidence>
<dbReference type="InterPro" id="IPR006357">
    <property type="entry name" value="HAD-SF_hydro_IIA"/>
</dbReference>
<dbReference type="RefSeq" id="WP_157707900.1">
    <property type="nucleotide sequence ID" value="NZ_CP034348.1"/>
</dbReference>
<dbReference type="Proteomes" id="UP000428330">
    <property type="component" value="Chromosome"/>
</dbReference>
<organism evidence="1 2">
    <name type="scientific">Roseovarius faecimaris</name>
    <dbReference type="NCBI Taxonomy" id="2494550"/>
    <lineage>
        <taxon>Bacteria</taxon>
        <taxon>Pseudomonadati</taxon>
        <taxon>Pseudomonadota</taxon>
        <taxon>Alphaproteobacteria</taxon>
        <taxon>Rhodobacterales</taxon>
        <taxon>Roseobacteraceae</taxon>
        <taxon>Roseovarius</taxon>
    </lineage>
</organism>
<keyword evidence="2" id="KW-1185">Reference proteome</keyword>
<dbReference type="OrthoDB" id="148966at2"/>
<dbReference type="InterPro" id="IPR023214">
    <property type="entry name" value="HAD_sf"/>
</dbReference>
<dbReference type="GO" id="GO:0016791">
    <property type="term" value="F:phosphatase activity"/>
    <property type="evidence" value="ECO:0007669"/>
    <property type="project" value="TreeGrafter"/>
</dbReference>
<dbReference type="EMBL" id="CP034348">
    <property type="protein sequence ID" value="QGX99219.1"/>
    <property type="molecule type" value="Genomic_DNA"/>
</dbReference>
<protein>
    <submittedName>
        <fullName evidence="1">Haloacid dehalogenase</fullName>
    </submittedName>
</protein>
<evidence type="ECO:0000313" key="1">
    <source>
        <dbReference type="EMBL" id="QGX99219.1"/>
    </source>
</evidence>
<gene>
    <name evidence="1" type="ORF">EI983_13480</name>
</gene>
<reference evidence="2" key="1">
    <citation type="submission" date="2018-12" db="EMBL/GenBank/DDBJ databases">
        <title>Complete genome sequence of Roseovarius sp. MME-070.</title>
        <authorList>
            <person name="Nam Y.-D."/>
            <person name="Kang J."/>
            <person name="Chung W.-H."/>
            <person name="Park Y.S."/>
        </authorList>
    </citation>
    <scope>NUCLEOTIDE SEQUENCE [LARGE SCALE GENOMIC DNA]</scope>
    <source>
        <strain evidence="2">MME-070</strain>
    </source>
</reference>